<dbReference type="Pfam" id="PF04607">
    <property type="entry name" value="RelA_SpoT"/>
    <property type="match status" value="1"/>
</dbReference>
<reference evidence="3 4" key="1">
    <citation type="submission" date="2013-03" db="EMBL/GenBank/DDBJ databases">
        <title>Assembly of a new bacterial strain Anoxybacillus flavithermus AK1.</title>
        <authorList>
            <person name="Rajan I."/>
            <person name="PoliReddy D."/>
            <person name="Sugumar T."/>
            <person name="Rathinam K."/>
            <person name="Alqarawi S."/>
            <person name="Khalil A.B."/>
            <person name="Sivakumar N."/>
        </authorList>
    </citation>
    <scope>NUCLEOTIDE SEQUENCE [LARGE SCALE GENOMIC DNA]</scope>
    <source>
        <strain evidence="3 4">AK1</strain>
    </source>
</reference>
<comment type="pathway">
    <text evidence="1">Purine metabolism; ppGpp biosynthesis; ppGpp from GTP: step 1/2.</text>
</comment>
<dbReference type="EMBL" id="APCD01000004">
    <property type="protein sequence ID" value="EMT46458.1"/>
    <property type="molecule type" value="Genomic_DNA"/>
</dbReference>
<comment type="caution">
    <text evidence="3">The sequence shown here is derived from an EMBL/GenBank/DDBJ whole genome shotgun (WGS) entry which is preliminary data.</text>
</comment>
<evidence type="ECO:0000313" key="4">
    <source>
        <dbReference type="Proteomes" id="UP000012085"/>
    </source>
</evidence>
<evidence type="ECO:0000256" key="1">
    <source>
        <dbReference type="ARBA" id="ARBA00004976"/>
    </source>
</evidence>
<protein>
    <recommendedName>
        <fullName evidence="2">RelA/SpoT domain-containing protein</fullName>
    </recommendedName>
</protein>
<gene>
    <name evidence="3" type="ORF">H919_04334</name>
</gene>
<reference evidence="3 4" key="2">
    <citation type="journal article" date="2015" name="Genome Announc.">
        <title>Genome Sequence of Anoxybacillus flavithermus Strain AK1, a Thermophile Isolated from a Hot Spring in Saudi Arabia.</title>
        <authorList>
            <person name="Khalil A."/>
            <person name="Sivakumar N."/>
            <person name="Qarawi S."/>
        </authorList>
    </citation>
    <scope>NUCLEOTIDE SEQUENCE [LARGE SCALE GENOMIC DNA]</scope>
    <source>
        <strain evidence="3 4">AK1</strain>
    </source>
</reference>
<dbReference type="Proteomes" id="UP000012085">
    <property type="component" value="Unassembled WGS sequence"/>
</dbReference>
<proteinExistence type="predicted"/>
<name>M8CY87_9BACL</name>
<dbReference type="AlphaFoldDB" id="M8CY87"/>
<dbReference type="SMART" id="SM00954">
    <property type="entry name" value="RelA_SpoT"/>
    <property type="match status" value="1"/>
</dbReference>
<organism evidence="3 4">
    <name type="scientific">Anoxybacillus flavithermus AK1</name>
    <dbReference type="NCBI Taxonomy" id="1297581"/>
    <lineage>
        <taxon>Bacteria</taxon>
        <taxon>Bacillati</taxon>
        <taxon>Bacillota</taxon>
        <taxon>Bacilli</taxon>
        <taxon>Bacillales</taxon>
        <taxon>Anoxybacillaceae</taxon>
        <taxon>Anoxybacillus</taxon>
    </lineage>
</organism>
<dbReference type="RefSeq" id="WP_003395791.1">
    <property type="nucleotide sequence ID" value="NZ_APCD01000004.1"/>
</dbReference>
<evidence type="ECO:0000259" key="2">
    <source>
        <dbReference type="SMART" id="SM00954"/>
    </source>
</evidence>
<accession>M8CY87</accession>
<evidence type="ECO:0000313" key="3">
    <source>
        <dbReference type="EMBL" id="EMT46458.1"/>
    </source>
</evidence>
<feature type="domain" description="RelA/SpoT" evidence="2">
    <location>
        <begin position="70"/>
        <end position="188"/>
    </location>
</feature>
<dbReference type="InterPro" id="IPR043519">
    <property type="entry name" value="NT_sf"/>
</dbReference>
<dbReference type="GO" id="GO:0015970">
    <property type="term" value="P:guanosine tetraphosphate biosynthetic process"/>
    <property type="evidence" value="ECO:0007669"/>
    <property type="project" value="UniProtKB-UniPathway"/>
</dbReference>
<dbReference type="Gene3D" id="3.30.460.10">
    <property type="entry name" value="Beta Polymerase, domain 2"/>
    <property type="match status" value="1"/>
</dbReference>
<dbReference type="InterPro" id="IPR007685">
    <property type="entry name" value="RelA_SpoT"/>
</dbReference>
<dbReference type="UniPathway" id="UPA00908">
    <property type="reaction ID" value="UER00884"/>
</dbReference>
<dbReference type="SUPFAM" id="SSF81301">
    <property type="entry name" value="Nucleotidyltransferase"/>
    <property type="match status" value="1"/>
</dbReference>
<sequence length="247" mass="29475">MLPYEGIWGIIEKIIEHGPEIKTSRRYRGFDEELFEELKNKVEEYYLNTAEYPDKIVELIKHIPEIDFTYRYKDPSSIKLKLERNQLTKQLYKIANDILGMRFIIKAETAELKQIVHEFVTCCPYEQDACNIVDQTLGKTYDDGYKAIHVYIRPNNYVFPIEIQFWTRTHALLNEYLHEQIYKMDNDQLNQYALDLSKWLESVPRFPNSDEVAIKSYVDYIYEQAFSNKYLNENDEDIDDVDQYSNG</sequence>
<dbReference type="PATRIC" id="fig|1297581.3.peg.882"/>